<dbReference type="InterPro" id="IPR017438">
    <property type="entry name" value="ATP-NAD_kinase_N"/>
</dbReference>
<dbReference type="InterPro" id="IPR017437">
    <property type="entry name" value="ATP-NAD_kinase_PpnK-typ_C"/>
</dbReference>
<organism evidence="7">
    <name type="scientific">Tetraselmis chuii</name>
    <dbReference type="NCBI Taxonomy" id="63592"/>
    <lineage>
        <taxon>Eukaryota</taxon>
        <taxon>Viridiplantae</taxon>
        <taxon>Chlorophyta</taxon>
        <taxon>core chlorophytes</taxon>
        <taxon>Chlorodendrophyceae</taxon>
        <taxon>Chlorodendrales</taxon>
        <taxon>Chlorodendraceae</taxon>
        <taxon>Tetraselmis</taxon>
    </lineage>
</organism>
<proteinExistence type="inferred from homology"/>
<protein>
    <recommendedName>
        <fullName evidence="8">NAD(+) kinase</fullName>
    </recommendedName>
</protein>
<evidence type="ECO:0008006" key="8">
    <source>
        <dbReference type="Google" id="ProtNLM"/>
    </source>
</evidence>
<keyword evidence="4" id="KW-0521">NADP</keyword>
<feature type="compositionally biased region" description="Acidic residues" evidence="6">
    <location>
        <begin position="386"/>
        <end position="395"/>
    </location>
</feature>
<dbReference type="FunFam" id="2.60.200.30:FF:000004">
    <property type="entry name" value="NAD kinase 2, chloroplastic"/>
    <property type="match status" value="1"/>
</dbReference>
<evidence type="ECO:0000256" key="6">
    <source>
        <dbReference type="SAM" id="MobiDB-lite"/>
    </source>
</evidence>
<dbReference type="InterPro" id="IPR002504">
    <property type="entry name" value="NADK"/>
</dbReference>
<reference evidence="7" key="1">
    <citation type="submission" date="2021-01" db="EMBL/GenBank/DDBJ databases">
        <authorList>
            <person name="Corre E."/>
            <person name="Pelletier E."/>
            <person name="Niang G."/>
            <person name="Scheremetjew M."/>
            <person name="Finn R."/>
            <person name="Kale V."/>
            <person name="Holt S."/>
            <person name="Cochrane G."/>
            <person name="Meng A."/>
            <person name="Brown T."/>
            <person name="Cohen L."/>
        </authorList>
    </citation>
    <scope>NUCLEOTIDE SEQUENCE</scope>
    <source>
        <strain evidence="7">PLY429</strain>
    </source>
</reference>
<dbReference type="GO" id="GO:0003951">
    <property type="term" value="F:NAD+ kinase activity"/>
    <property type="evidence" value="ECO:0007669"/>
    <property type="project" value="InterPro"/>
</dbReference>
<gene>
    <name evidence="7" type="ORF">TCHU04912_LOCUS7616</name>
</gene>
<dbReference type="PANTHER" id="PTHR20275">
    <property type="entry name" value="NAD KINASE"/>
    <property type="match status" value="1"/>
</dbReference>
<feature type="compositionally biased region" description="Low complexity" evidence="6">
    <location>
        <begin position="374"/>
        <end position="384"/>
    </location>
</feature>
<dbReference type="PANTHER" id="PTHR20275:SF6">
    <property type="entry name" value="NAD KINASE 2, CHLOROPLASTIC"/>
    <property type="match status" value="1"/>
</dbReference>
<comment type="similarity">
    <text evidence="1">Belongs to the NAD kinase family.</text>
</comment>
<evidence type="ECO:0000256" key="1">
    <source>
        <dbReference type="ARBA" id="ARBA00010995"/>
    </source>
</evidence>
<dbReference type="SUPFAM" id="SSF111331">
    <property type="entry name" value="NAD kinase/diacylglycerol kinase-like"/>
    <property type="match status" value="1"/>
</dbReference>
<accession>A0A7S1SPZ3</accession>
<evidence type="ECO:0000256" key="3">
    <source>
        <dbReference type="ARBA" id="ARBA00022777"/>
    </source>
</evidence>
<evidence type="ECO:0000313" key="7">
    <source>
        <dbReference type="EMBL" id="CAD9205380.1"/>
    </source>
</evidence>
<dbReference type="Gene3D" id="3.40.50.10330">
    <property type="entry name" value="Probable inorganic polyphosphate/atp-NAD kinase, domain 1"/>
    <property type="match status" value="1"/>
</dbReference>
<dbReference type="Gene3D" id="2.60.200.30">
    <property type="entry name" value="Probable inorganic polyphosphate/atp-NAD kinase, domain 2"/>
    <property type="match status" value="1"/>
</dbReference>
<dbReference type="EMBL" id="HBGG01014948">
    <property type="protein sequence ID" value="CAD9205380.1"/>
    <property type="molecule type" value="Transcribed_RNA"/>
</dbReference>
<name>A0A7S1SPZ3_9CHLO</name>
<evidence type="ECO:0000256" key="4">
    <source>
        <dbReference type="ARBA" id="ARBA00022857"/>
    </source>
</evidence>
<keyword evidence="3" id="KW-0418">Kinase</keyword>
<evidence type="ECO:0000256" key="5">
    <source>
        <dbReference type="ARBA" id="ARBA00023027"/>
    </source>
</evidence>
<keyword evidence="2" id="KW-0808">Transferase</keyword>
<dbReference type="Pfam" id="PF20143">
    <property type="entry name" value="NAD_kinase_C"/>
    <property type="match status" value="1"/>
</dbReference>
<keyword evidence="5" id="KW-0520">NAD</keyword>
<sequence>MYLMRSDGISCTREVVSDSKFRLAHPSTQQQLLVWKDKPRTVLLLKKLGDDLLPHLAHVAKYLHNEEEVNVIVEPNVQLRLLQARKNPNDYNFVQTFENKADLTETVDLIICLGGDGVILHAASLFSTTAVPPVVSFHLGSLGFLTNHNFKDYKETMRGIIHGSTQLEACSFQPLSSMDFFESFDEGPRGVYVTLRMRLLCTIFRDGHKLPGGSYEVMNEIVVDRGSNPYLTKIECYEKGQLITKVQADGVMLATPTGSTAYSVAAGGSMVHPNISAILFTPVCPHSLSFRPIILPDYAELELRIPADARCTAWVCFDGKARQELERGDSVIITMSQHPVPTIGAEDQTSDWFNSLERCLSWNERPEQGGLPVESDLSLGSKSSSSEEDALDSIDMDSFIETASSLTDEAIAKNSEK</sequence>
<evidence type="ECO:0000256" key="2">
    <source>
        <dbReference type="ARBA" id="ARBA00022679"/>
    </source>
</evidence>
<dbReference type="AlphaFoldDB" id="A0A7S1SPZ3"/>
<dbReference type="InterPro" id="IPR016064">
    <property type="entry name" value="NAD/diacylglycerol_kinase_sf"/>
</dbReference>
<dbReference type="GO" id="GO:0006741">
    <property type="term" value="P:NADP+ biosynthetic process"/>
    <property type="evidence" value="ECO:0007669"/>
    <property type="project" value="InterPro"/>
</dbReference>
<dbReference type="GO" id="GO:0019674">
    <property type="term" value="P:NAD+ metabolic process"/>
    <property type="evidence" value="ECO:0007669"/>
    <property type="project" value="InterPro"/>
</dbReference>
<dbReference type="Pfam" id="PF01513">
    <property type="entry name" value="NAD_kinase"/>
    <property type="match status" value="1"/>
</dbReference>
<dbReference type="HAMAP" id="MF_00361">
    <property type="entry name" value="NAD_kinase"/>
    <property type="match status" value="1"/>
</dbReference>
<feature type="region of interest" description="Disordered" evidence="6">
    <location>
        <begin position="365"/>
        <end position="395"/>
    </location>
</feature>